<sequence length="102" mass="11159">MSRHFNSSFEKQLLGESCIPTTFSRTHCCMQIIAPLCCEIKSHSPSFSIETACSPPDLLLKSPPFEPALRSLAWVIRALLSVDISLPTSAVPYHTQPSPATS</sequence>
<accession>A0A9P4JQW4</accession>
<dbReference type="Proteomes" id="UP000799536">
    <property type="component" value="Unassembled WGS sequence"/>
</dbReference>
<dbReference type="AlphaFoldDB" id="A0A9P4JQW4"/>
<evidence type="ECO:0000313" key="2">
    <source>
        <dbReference type="Proteomes" id="UP000799536"/>
    </source>
</evidence>
<keyword evidence="2" id="KW-1185">Reference proteome</keyword>
<dbReference type="EMBL" id="ML993900">
    <property type="protein sequence ID" value="KAF2203535.1"/>
    <property type="molecule type" value="Genomic_DNA"/>
</dbReference>
<organism evidence="1 2">
    <name type="scientific">Delitschia confertaspora ATCC 74209</name>
    <dbReference type="NCBI Taxonomy" id="1513339"/>
    <lineage>
        <taxon>Eukaryota</taxon>
        <taxon>Fungi</taxon>
        <taxon>Dikarya</taxon>
        <taxon>Ascomycota</taxon>
        <taxon>Pezizomycotina</taxon>
        <taxon>Dothideomycetes</taxon>
        <taxon>Pleosporomycetidae</taxon>
        <taxon>Pleosporales</taxon>
        <taxon>Delitschiaceae</taxon>
        <taxon>Delitschia</taxon>
    </lineage>
</organism>
<gene>
    <name evidence="1" type="ORF">GQ43DRAFT_257997</name>
</gene>
<reference evidence="1" key="1">
    <citation type="journal article" date="2020" name="Stud. Mycol.">
        <title>101 Dothideomycetes genomes: a test case for predicting lifestyles and emergence of pathogens.</title>
        <authorList>
            <person name="Haridas S."/>
            <person name="Albert R."/>
            <person name="Binder M."/>
            <person name="Bloem J."/>
            <person name="Labutti K."/>
            <person name="Salamov A."/>
            <person name="Andreopoulos B."/>
            <person name="Baker S."/>
            <person name="Barry K."/>
            <person name="Bills G."/>
            <person name="Bluhm B."/>
            <person name="Cannon C."/>
            <person name="Castanera R."/>
            <person name="Culley D."/>
            <person name="Daum C."/>
            <person name="Ezra D."/>
            <person name="Gonzalez J."/>
            <person name="Henrissat B."/>
            <person name="Kuo A."/>
            <person name="Liang C."/>
            <person name="Lipzen A."/>
            <person name="Lutzoni F."/>
            <person name="Magnuson J."/>
            <person name="Mondo S."/>
            <person name="Nolan M."/>
            <person name="Ohm R."/>
            <person name="Pangilinan J."/>
            <person name="Park H.-J."/>
            <person name="Ramirez L."/>
            <person name="Alfaro M."/>
            <person name="Sun H."/>
            <person name="Tritt A."/>
            <person name="Yoshinaga Y."/>
            <person name="Zwiers L.-H."/>
            <person name="Turgeon B."/>
            <person name="Goodwin S."/>
            <person name="Spatafora J."/>
            <person name="Crous P."/>
            <person name="Grigoriev I."/>
        </authorList>
    </citation>
    <scope>NUCLEOTIDE SEQUENCE</scope>
    <source>
        <strain evidence="1">ATCC 74209</strain>
    </source>
</reference>
<protein>
    <submittedName>
        <fullName evidence="1">Uncharacterized protein</fullName>
    </submittedName>
</protein>
<evidence type="ECO:0000313" key="1">
    <source>
        <dbReference type="EMBL" id="KAF2203535.1"/>
    </source>
</evidence>
<proteinExistence type="predicted"/>
<comment type="caution">
    <text evidence="1">The sequence shown here is derived from an EMBL/GenBank/DDBJ whole genome shotgun (WGS) entry which is preliminary data.</text>
</comment>
<name>A0A9P4JQW4_9PLEO</name>